<dbReference type="Proteomes" id="UP001556220">
    <property type="component" value="Unassembled WGS sequence"/>
</dbReference>
<accession>A0ABV3QEV8</accession>
<proteinExistence type="predicted"/>
<dbReference type="RefSeq" id="WP_367854340.1">
    <property type="nucleotide sequence ID" value="NZ_JBFOHK010000002.1"/>
</dbReference>
<reference evidence="1 2" key="1">
    <citation type="submission" date="2024-06" db="EMBL/GenBank/DDBJ databases">
        <authorList>
            <person name="Woo H."/>
        </authorList>
    </citation>
    <scope>NUCLEOTIDE SEQUENCE [LARGE SCALE GENOMIC DNA]</scope>
    <source>
        <strain evidence="1 2">Si-c</strain>
    </source>
</reference>
<name>A0ABV3QEV8_9GAMM</name>
<comment type="caution">
    <text evidence="1">The sequence shown here is derived from an EMBL/GenBank/DDBJ whole genome shotgun (WGS) entry which is preliminary data.</text>
</comment>
<evidence type="ECO:0000313" key="2">
    <source>
        <dbReference type="Proteomes" id="UP001556220"/>
    </source>
</evidence>
<gene>
    <name evidence="1" type="ORF">ABQJ54_11055</name>
</gene>
<protein>
    <recommendedName>
        <fullName evidence="3">Glycine zipper domain-containing protein</fullName>
    </recommendedName>
</protein>
<organism evidence="1 2">
    <name type="scientific">Rhodanobacter lycopersici</name>
    <dbReference type="NCBI Taxonomy" id="3162487"/>
    <lineage>
        <taxon>Bacteria</taxon>
        <taxon>Pseudomonadati</taxon>
        <taxon>Pseudomonadota</taxon>
        <taxon>Gammaproteobacteria</taxon>
        <taxon>Lysobacterales</taxon>
        <taxon>Rhodanobacteraceae</taxon>
        <taxon>Rhodanobacter</taxon>
    </lineage>
</organism>
<sequence>MNDAFPDDEWSGDLMEFTSCCSQCRSTHVEPRNLARHYGGAIGAIVGTTGGVAAAVASAEAGVLGGPIGVLLGAAVGVVIDGIVGGATDCAAGSRLGETIDRSILHNHRCRTCGHTFGDTSR</sequence>
<keyword evidence="2" id="KW-1185">Reference proteome</keyword>
<dbReference type="EMBL" id="JBFOHK010000002">
    <property type="protein sequence ID" value="MEW9572290.1"/>
    <property type="molecule type" value="Genomic_DNA"/>
</dbReference>
<evidence type="ECO:0000313" key="1">
    <source>
        <dbReference type="EMBL" id="MEW9572290.1"/>
    </source>
</evidence>
<evidence type="ECO:0008006" key="3">
    <source>
        <dbReference type="Google" id="ProtNLM"/>
    </source>
</evidence>